<evidence type="ECO:0000256" key="6">
    <source>
        <dbReference type="ARBA" id="ARBA00023033"/>
    </source>
</evidence>
<dbReference type="InterPro" id="IPR017972">
    <property type="entry name" value="Cyt_P450_CS"/>
</dbReference>
<protein>
    <submittedName>
        <fullName evidence="9">Cytochrome P450</fullName>
    </submittedName>
</protein>
<dbReference type="Gene3D" id="1.10.630.10">
    <property type="entry name" value="Cytochrome P450"/>
    <property type="match status" value="1"/>
</dbReference>
<keyword evidence="5 7" id="KW-0408">Iron</keyword>
<dbReference type="PANTHER" id="PTHR24305">
    <property type="entry name" value="CYTOCHROME P450"/>
    <property type="match status" value="1"/>
</dbReference>
<name>A0A6G1ITY6_9PLEO</name>
<dbReference type="InterPro" id="IPR002401">
    <property type="entry name" value="Cyt_P450_E_grp-I"/>
</dbReference>
<keyword evidence="6 8" id="KW-0503">Monooxygenase</keyword>
<dbReference type="PRINTS" id="PR00385">
    <property type="entry name" value="P450"/>
</dbReference>
<feature type="binding site" description="axial binding residue" evidence="7">
    <location>
        <position position="393"/>
    </location>
    <ligand>
        <name>heme</name>
        <dbReference type="ChEBI" id="CHEBI:30413"/>
    </ligand>
    <ligandPart>
        <name>Fe</name>
        <dbReference type="ChEBI" id="CHEBI:18248"/>
    </ligandPart>
</feature>
<organism evidence="9 10">
    <name type="scientific">Lentithecium fluviatile CBS 122367</name>
    <dbReference type="NCBI Taxonomy" id="1168545"/>
    <lineage>
        <taxon>Eukaryota</taxon>
        <taxon>Fungi</taxon>
        <taxon>Dikarya</taxon>
        <taxon>Ascomycota</taxon>
        <taxon>Pezizomycotina</taxon>
        <taxon>Dothideomycetes</taxon>
        <taxon>Pleosporomycetidae</taxon>
        <taxon>Pleosporales</taxon>
        <taxon>Massarineae</taxon>
        <taxon>Lentitheciaceae</taxon>
        <taxon>Lentithecium</taxon>
    </lineage>
</organism>
<dbReference type="InterPro" id="IPR050121">
    <property type="entry name" value="Cytochrome_P450_monoxygenase"/>
</dbReference>
<dbReference type="GO" id="GO:0016705">
    <property type="term" value="F:oxidoreductase activity, acting on paired donors, with incorporation or reduction of molecular oxygen"/>
    <property type="evidence" value="ECO:0007669"/>
    <property type="project" value="InterPro"/>
</dbReference>
<dbReference type="InterPro" id="IPR001128">
    <property type="entry name" value="Cyt_P450"/>
</dbReference>
<dbReference type="CDD" id="cd11062">
    <property type="entry name" value="CYP58-like"/>
    <property type="match status" value="1"/>
</dbReference>
<gene>
    <name evidence="9" type="ORF">K458DRAFT_479497</name>
</gene>
<evidence type="ECO:0000256" key="2">
    <source>
        <dbReference type="ARBA" id="ARBA00010617"/>
    </source>
</evidence>
<dbReference type="Proteomes" id="UP000799291">
    <property type="component" value="Unassembled WGS sequence"/>
</dbReference>
<comment type="similarity">
    <text evidence="2 8">Belongs to the cytochrome P450 family.</text>
</comment>
<evidence type="ECO:0000256" key="1">
    <source>
        <dbReference type="ARBA" id="ARBA00001971"/>
    </source>
</evidence>
<keyword evidence="3 7" id="KW-0479">Metal-binding</keyword>
<dbReference type="AlphaFoldDB" id="A0A6G1ITY6"/>
<evidence type="ECO:0000256" key="3">
    <source>
        <dbReference type="ARBA" id="ARBA00022723"/>
    </source>
</evidence>
<sequence>MAVSVILSLVGASLIYTSFMIYRRLFLSPISSFPGPKLAAATFCTNSNRRDRWLWQARGFGIPASTLGTVPHALHRHRRNAISPFFLMHNVRKPLPVVEERVETFIRRLKACGEKGEIISLEYAFSAFSNDVVMQYCFGRSDHHIEAPGFDSVYHNISFNAAKSIATLKHLNWILDIMQALPESVAKKMGPEVSSNIQLKNERIAQIEEIRQGGPEKTNEITKTIFHTLLQSDLPTSEKETSRLAEEAVLIVGAGTHTTSWCLTVSTFHLLSNPTLLMRLKAELISAHPDPFTKPSLHELEKLPFLIAVLKEGLRLDYGGTVRNARIAPDTSLKCGDWAIPPGTPVSMTIPLVHHDERIFPNPDKFDPDRWLQADSGRLDKYLVSFSRGSRACVGVNLAWAELYLCTAGVFRHFGSPGAKGDDDVGILELFETDVTDVALVSDMFFPVAKEGSKGVRAKVVL</sequence>
<evidence type="ECO:0000313" key="9">
    <source>
        <dbReference type="EMBL" id="KAF2681339.1"/>
    </source>
</evidence>
<dbReference type="GO" id="GO:0004497">
    <property type="term" value="F:monooxygenase activity"/>
    <property type="evidence" value="ECO:0007669"/>
    <property type="project" value="UniProtKB-KW"/>
</dbReference>
<evidence type="ECO:0000256" key="5">
    <source>
        <dbReference type="ARBA" id="ARBA00023004"/>
    </source>
</evidence>
<keyword evidence="10" id="KW-1185">Reference proteome</keyword>
<dbReference type="EMBL" id="MU005592">
    <property type="protein sequence ID" value="KAF2681339.1"/>
    <property type="molecule type" value="Genomic_DNA"/>
</dbReference>
<dbReference type="GO" id="GO:0005506">
    <property type="term" value="F:iron ion binding"/>
    <property type="evidence" value="ECO:0007669"/>
    <property type="project" value="InterPro"/>
</dbReference>
<dbReference type="Pfam" id="PF00067">
    <property type="entry name" value="p450"/>
    <property type="match status" value="1"/>
</dbReference>
<comment type="cofactor">
    <cofactor evidence="1 7">
        <name>heme</name>
        <dbReference type="ChEBI" id="CHEBI:30413"/>
    </cofactor>
</comment>
<keyword evidence="7 8" id="KW-0349">Heme</keyword>
<reference evidence="9" key="1">
    <citation type="journal article" date="2020" name="Stud. Mycol.">
        <title>101 Dothideomycetes genomes: a test case for predicting lifestyles and emergence of pathogens.</title>
        <authorList>
            <person name="Haridas S."/>
            <person name="Albert R."/>
            <person name="Binder M."/>
            <person name="Bloem J."/>
            <person name="Labutti K."/>
            <person name="Salamov A."/>
            <person name="Andreopoulos B."/>
            <person name="Baker S."/>
            <person name="Barry K."/>
            <person name="Bills G."/>
            <person name="Bluhm B."/>
            <person name="Cannon C."/>
            <person name="Castanera R."/>
            <person name="Culley D."/>
            <person name="Daum C."/>
            <person name="Ezra D."/>
            <person name="Gonzalez J."/>
            <person name="Henrissat B."/>
            <person name="Kuo A."/>
            <person name="Liang C."/>
            <person name="Lipzen A."/>
            <person name="Lutzoni F."/>
            <person name="Magnuson J."/>
            <person name="Mondo S."/>
            <person name="Nolan M."/>
            <person name="Ohm R."/>
            <person name="Pangilinan J."/>
            <person name="Park H.-J."/>
            <person name="Ramirez L."/>
            <person name="Alfaro M."/>
            <person name="Sun H."/>
            <person name="Tritt A."/>
            <person name="Yoshinaga Y."/>
            <person name="Zwiers L.-H."/>
            <person name="Turgeon B."/>
            <person name="Goodwin S."/>
            <person name="Spatafora J."/>
            <person name="Crous P."/>
            <person name="Grigoriev I."/>
        </authorList>
    </citation>
    <scope>NUCLEOTIDE SEQUENCE</scope>
    <source>
        <strain evidence="9">CBS 122367</strain>
    </source>
</reference>
<dbReference type="InterPro" id="IPR036396">
    <property type="entry name" value="Cyt_P450_sf"/>
</dbReference>
<evidence type="ECO:0000256" key="4">
    <source>
        <dbReference type="ARBA" id="ARBA00023002"/>
    </source>
</evidence>
<accession>A0A6G1ITY6</accession>
<dbReference type="PANTHER" id="PTHR24305:SF157">
    <property type="entry name" value="N-ACETYLTRYPTOPHAN 6-HYDROXYLASE IVOC-RELATED"/>
    <property type="match status" value="1"/>
</dbReference>
<proteinExistence type="inferred from homology"/>
<evidence type="ECO:0000313" key="10">
    <source>
        <dbReference type="Proteomes" id="UP000799291"/>
    </source>
</evidence>
<keyword evidence="4 8" id="KW-0560">Oxidoreductase</keyword>
<dbReference type="PROSITE" id="PS00086">
    <property type="entry name" value="CYTOCHROME_P450"/>
    <property type="match status" value="1"/>
</dbReference>
<dbReference type="SUPFAM" id="SSF48264">
    <property type="entry name" value="Cytochrome P450"/>
    <property type="match status" value="1"/>
</dbReference>
<evidence type="ECO:0000256" key="8">
    <source>
        <dbReference type="RuleBase" id="RU000461"/>
    </source>
</evidence>
<dbReference type="GO" id="GO:0020037">
    <property type="term" value="F:heme binding"/>
    <property type="evidence" value="ECO:0007669"/>
    <property type="project" value="InterPro"/>
</dbReference>
<dbReference type="PRINTS" id="PR00463">
    <property type="entry name" value="EP450I"/>
</dbReference>
<dbReference type="OrthoDB" id="3945418at2759"/>
<evidence type="ECO:0000256" key="7">
    <source>
        <dbReference type="PIRSR" id="PIRSR602401-1"/>
    </source>
</evidence>